<gene>
    <name evidence="2" type="ORF">INT48_008794</name>
</gene>
<comment type="caution">
    <text evidence="2">The sequence shown here is derived from an EMBL/GenBank/DDBJ whole genome shotgun (WGS) entry which is preliminary data.</text>
</comment>
<organism evidence="2 3">
    <name type="scientific">Thamnidium elegans</name>
    <dbReference type="NCBI Taxonomy" id="101142"/>
    <lineage>
        <taxon>Eukaryota</taxon>
        <taxon>Fungi</taxon>
        <taxon>Fungi incertae sedis</taxon>
        <taxon>Mucoromycota</taxon>
        <taxon>Mucoromycotina</taxon>
        <taxon>Mucoromycetes</taxon>
        <taxon>Mucorales</taxon>
        <taxon>Mucorineae</taxon>
        <taxon>Mucoraceae</taxon>
        <taxon>Thamnidium</taxon>
    </lineage>
</organism>
<keyword evidence="3" id="KW-1185">Reference proteome</keyword>
<evidence type="ECO:0000313" key="3">
    <source>
        <dbReference type="Proteomes" id="UP000613177"/>
    </source>
</evidence>
<protein>
    <submittedName>
        <fullName evidence="2">Uncharacterized protein</fullName>
    </submittedName>
</protein>
<evidence type="ECO:0000313" key="2">
    <source>
        <dbReference type="EMBL" id="KAG2230459.1"/>
    </source>
</evidence>
<accession>A0A8H7SHF1</accession>
<feature type="transmembrane region" description="Helical" evidence="1">
    <location>
        <begin position="31"/>
        <end position="54"/>
    </location>
</feature>
<keyword evidence="1" id="KW-1133">Transmembrane helix</keyword>
<dbReference type="AlphaFoldDB" id="A0A8H7SHF1"/>
<dbReference type="EMBL" id="JAEPRE010000201">
    <property type="protein sequence ID" value="KAG2230459.1"/>
    <property type="molecule type" value="Genomic_DNA"/>
</dbReference>
<reference evidence="2" key="1">
    <citation type="submission" date="2021-01" db="EMBL/GenBank/DDBJ databases">
        <title>Metabolic potential, ecology and presence of endohyphal bacteria is reflected in genomic diversity of Mucoromycotina.</title>
        <authorList>
            <person name="Muszewska A."/>
            <person name="Okrasinska A."/>
            <person name="Steczkiewicz K."/>
            <person name="Drgas O."/>
            <person name="Orlowska M."/>
            <person name="Perlinska-Lenart U."/>
            <person name="Aleksandrzak-Piekarczyk T."/>
            <person name="Szatraj K."/>
            <person name="Zielenkiewicz U."/>
            <person name="Pilsyk S."/>
            <person name="Malc E."/>
            <person name="Mieczkowski P."/>
            <person name="Kruszewska J.S."/>
            <person name="Biernat P."/>
            <person name="Pawlowska J."/>
        </authorList>
    </citation>
    <scope>NUCLEOTIDE SEQUENCE</scope>
    <source>
        <strain evidence="2">WA0000018081</strain>
    </source>
</reference>
<dbReference type="Proteomes" id="UP000613177">
    <property type="component" value="Unassembled WGS sequence"/>
</dbReference>
<keyword evidence="1" id="KW-0472">Membrane</keyword>
<sequence>YTHTYISTDNMGLGLEKCCCLIPLRLGTFFIAIWFFAIYLFYSATGFVGVNAIVFYSGQVARPWYYINLLFTVFICVGGLCGIVGSLFASRRFSKAFSVIVWISCVLSMIVYVVSLVLMAIHSQNVIESCMVVGFVGVQNIQRNISPVHISPSEYYTPVKYPGLLTEHAASESDCAKMIKIFTILFGVIIFIVQLIQIYFAYVVSAYAKRLSNGARHHRLHAQQIKDFEESRYHMSTVY</sequence>
<feature type="non-terminal residue" evidence="2">
    <location>
        <position position="239"/>
    </location>
</feature>
<keyword evidence="1" id="KW-0812">Transmembrane</keyword>
<feature type="transmembrane region" description="Helical" evidence="1">
    <location>
        <begin position="66"/>
        <end position="88"/>
    </location>
</feature>
<feature type="transmembrane region" description="Helical" evidence="1">
    <location>
        <begin position="100"/>
        <end position="121"/>
    </location>
</feature>
<proteinExistence type="predicted"/>
<name>A0A8H7SHF1_9FUNG</name>
<feature type="transmembrane region" description="Helical" evidence="1">
    <location>
        <begin position="181"/>
        <end position="202"/>
    </location>
</feature>
<evidence type="ECO:0000256" key="1">
    <source>
        <dbReference type="SAM" id="Phobius"/>
    </source>
</evidence>